<keyword evidence="11 12" id="KW-0407">Ion channel</keyword>
<keyword evidence="5 12" id="KW-0812">Transmembrane</keyword>
<sequence length="418" mass="48220">MFILGALASLIFVSLTSWYRYQNEAIVMYWDHQYELFRLVKPSLLICPTNVLQESKFPATFKRYGIKDTPKARAFFHFLSNVSYANMIDTPDYDDASPELWLRILNDLKREFYYETTLSDTGIWVATENGLCVSLGNYVLPYASLKYLLASNWTVSPLPTYPPDSLNYQMSDTMIDDSKYIPSYTYDEDHGRTEFVRTDAEAMLSILDPMDSYTASNRYLLQILELQNVVLRIFQIDIAKGIDDLPIHRRKCGFPWDKGLKLWPIYSFEMCVTECRSRIIGKKCACSPHFLRRIPGVPVCNVKQLRCIGRIKESLEIGPPFCNCLQNCNKVAYITGQNRTTRLKEGSPINTTSFKMTVDFAKSKYKRTEWYTFGGFLTSVGGAAGLFLGCSVLSFVEILYYTTLHLYIYIRKNKQKKK</sequence>
<evidence type="ECO:0000256" key="14">
    <source>
        <dbReference type="SAM" id="SignalP"/>
    </source>
</evidence>
<comment type="subcellular location">
    <subcellularLocation>
        <location evidence="1">Membrane</location>
        <topology evidence="1">Multi-pass membrane protein</topology>
    </subcellularLocation>
</comment>
<evidence type="ECO:0000256" key="1">
    <source>
        <dbReference type="ARBA" id="ARBA00004141"/>
    </source>
</evidence>
<evidence type="ECO:0000256" key="11">
    <source>
        <dbReference type="ARBA" id="ARBA00023303"/>
    </source>
</evidence>
<dbReference type="Proteomes" id="UP001258017">
    <property type="component" value="Unassembled WGS sequence"/>
</dbReference>
<dbReference type="AlphaFoldDB" id="A0AAD9RUN7"/>
<reference evidence="15" key="1">
    <citation type="submission" date="2021-08" db="EMBL/GenBank/DDBJ databases">
        <authorList>
            <person name="Misof B."/>
            <person name="Oliver O."/>
            <person name="Podsiadlowski L."/>
            <person name="Donath A."/>
            <person name="Peters R."/>
            <person name="Mayer C."/>
            <person name="Rust J."/>
            <person name="Gunkel S."/>
            <person name="Lesny P."/>
            <person name="Martin S."/>
            <person name="Oeyen J.P."/>
            <person name="Petersen M."/>
            <person name="Panagiotis P."/>
            <person name="Wilbrandt J."/>
            <person name="Tanja T."/>
        </authorList>
    </citation>
    <scope>NUCLEOTIDE SEQUENCE</scope>
    <source>
        <strain evidence="15">GBR_01_08_01A</strain>
        <tissue evidence="15">Thorax + abdomen</tissue>
    </source>
</reference>
<evidence type="ECO:0000256" key="6">
    <source>
        <dbReference type="ARBA" id="ARBA00022989"/>
    </source>
</evidence>
<evidence type="ECO:0000256" key="9">
    <source>
        <dbReference type="ARBA" id="ARBA00023136"/>
    </source>
</evidence>
<feature type="signal peptide" evidence="14">
    <location>
        <begin position="1"/>
        <end position="18"/>
    </location>
</feature>
<keyword evidence="10 12" id="KW-0739">Sodium transport</keyword>
<evidence type="ECO:0000313" key="16">
    <source>
        <dbReference type="Proteomes" id="UP001258017"/>
    </source>
</evidence>
<reference evidence="15" key="2">
    <citation type="journal article" date="2023" name="Commun. Biol.">
        <title>Intrasexual cuticular hydrocarbon dimorphism in a wasp sheds light on hydrocarbon biosynthesis genes in Hymenoptera.</title>
        <authorList>
            <person name="Moris V.C."/>
            <person name="Podsiadlowski L."/>
            <person name="Martin S."/>
            <person name="Oeyen J.P."/>
            <person name="Donath A."/>
            <person name="Petersen M."/>
            <person name="Wilbrandt J."/>
            <person name="Misof B."/>
            <person name="Liedtke D."/>
            <person name="Thamm M."/>
            <person name="Scheiner R."/>
            <person name="Schmitt T."/>
            <person name="Niehuis O."/>
        </authorList>
    </citation>
    <scope>NUCLEOTIDE SEQUENCE</scope>
    <source>
        <strain evidence="15">GBR_01_08_01A</strain>
    </source>
</reference>
<dbReference type="InterPro" id="IPR001873">
    <property type="entry name" value="ENaC"/>
</dbReference>
<dbReference type="EMBL" id="JAIFRP010000021">
    <property type="protein sequence ID" value="KAK2585925.1"/>
    <property type="molecule type" value="Genomic_DNA"/>
</dbReference>
<evidence type="ECO:0000256" key="3">
    <source>
        <dbReference type="ARBA" id="ARBA00022448"/>
    </source>
</evidence>
<dbReference type="Gene3D" id="1.10.287.820">
    <property type="entry name" value="Acid-sensing ion channel domain"/>
    <property type="match status" value="1"/>
</dbReference>
<protein>
    <submittedName>
        <fullName evidence="15">Uncharacterized protein</fullName>
    </submittedName>
</protein>
<accession>A0AAD9RUN7</accession>
<evidence type="ECO:0000256" key="13">
    <source>
        <dbReference type="SAM" id="Phobius"/>
    </source>
</evidence>
<comment type="similarity">
    <text evidence="2 12">Belongs to the amiloride-sensitive sodium channel (TC 1.A.6) family.</text>
</comment>
<dbReference type="Pfam" id="PF00858">
    <property type="entry name" value="ASC"/>
    <property type="match status" value="1"/>
</dbReference>
<dbReference type="GO" id="GO:0015280">
    <property type="term" value="F:ligand-gated sodium channel activity"/>
    <property type="evidence" value="ECO:0007669"/>
    <property type="project" value="TreeGrafter"/>
</dbReference>
<organism evidence="15 16">
    <name type="scientific">Odynerus spinipes</name>
    <dbReference type="NCBI Taxonomy" id="1348599"/>
    <lineage>
        <taxon>Eukaryota</taxon>
        <taxon>Metazoa</taxon>
        <taxon>Ecdysozoa</taxon>
        <taxon>Arthropoda</taxon>
        <taxon>Hexapoda</taxon>
        <taxon>Insecta</taxon>
        <taxon>Pterygota</taxon>
        <taxon>Neoptera</taxon>
        <taxon>Endopterygota</taxon>
        <taxon>Hymenoptera</taxon>
        <taxon>Apocrita</taxon>
        <taxon>Aculeata</taxon>
        <taxon>Vespoidea</taxon>
        <taxon>Vespidae</taxon>
        <taxon>Eumeninae</taxon>
        <taxon>Odynerus</taxon>
    </lineage>
</organism>
<dbReference type="PANTHER" id="PTHR11690:SF240">
    <property type="entry name" value="PICKPOCKET 25-RELATED"/>
    <property type="match status" value="1"/>
</dbReference>
<dbReference type="GO" id="GO:0005886">
    <property type="term" value="C:plasma membrane"/>
    <property type="evidence" value="ECO:0007669"/>
    <property type="project" value="TreeGrafter"/>
</dbReference>
<keyword evidence="3 12" id="KW-0813">Transport</keyword>
<evidence type="ECO:0000256" key="2">
    <source>
        <dbReference type="ARBA" id="ARBA00007193"/>
    </source>
</evidence>
<keyword evidence="14" id="KW-0732">Signal</keyword>
<evidence type="ECO:0000256" key="7">
    <source>
        <dbReference type="ARBA" id="ARBA00023053"/>
    </source>
</evidence>
<dbReference type="PANTHER" id="PTHR11690">
    <property type="entry name" value="AMILORIDE-SENSITIVE SODIUM CHANNEL-RELATED"/>
    <property type="match status" value="1"/>
</dbReference>
<keyword evidence="4 12" id="KW-0894">Sodium channel</keyword>
<dbReference type="Gene3D" id="1.10.287.770">
    <property type="entry name" value="YojJ-like"/>
    <property type="match status" value="1"/>
</dbReference>
<keyword evidence="7" id="KW-0915">Sodium</keyword>
<feature type="chain" id="PRO_5042198689" evidence="14">
    <location>
        <begin position="19"/>
        <end position="418"/>
    </location>
</feature>
<evidence type="ECO:0000256" key="10">
    <source>
        <dbReference type="ARBA" id="ARBA00023201"/>
    </source>
</evidence>
<evidence type="ECO:0000256" key="12">
    <source>
        <dbReference type="RuleBase" id="RU000679"/>
    </source>
</evidence>
<evidence type="ECO:0000256" key="4">
    <source>
        <dbReference type="ARBA" id="ARBA00022461"/>
    </source>
</evidence>
<evidence type="ECO:0000256" key="8">
    <source>
        <dbReference type="ARBA" id="ARBA00023065"/>
    </source>
</evidence>
<keyword evidence="8 12" id="KW-0406">Ion transport</keyword>
<name>A0AAD9RUN7_9HYME</name>
<comment type="caution">
    <text evidence="15">The sequence shown here is derived from an EMBL/GenBank/DDBJ whole genome shotgun (WGS) entry which is preliminary data.</text>
</comment>
<feature type="transmembrane region" description="Helical" evidence="13">
    <location>
        <begin position="386"/>
        <end position="410"/>
    </location>
</feature>
<evidence type="ECO:0000313" key="15">
    <source>
        <dbReference type="EMBL" id="KAK2585925.1"/>
    </source>
</evidence>
<keyword evidence="6 13" id="KW-1133">Transmembrane helix</keyword>
<keyword evidence="16" id="KW-1185">Reference proteome</keyword>
<keyword evidence="9 13" id="KW-0472">Membrane</keyword>
<proteinExistence type="inferred from homology"/>
<gene>
    <name evidence="15" type="ORF">KPH14_010509</name>
</gene>
<evidence type="ECO:0000256" key="5">
    <source>
        <dbReference type="ARBA" id="ARBA00022692"/>
    </source>
</evidence>